<accession>D2Q3R1</accession>
<dbReference type="PROSITE" id="PS51819">
    <property type="entry name" value="VOC"/>
    <property type="match status" value="1"/>
</dbReference>
<dbReference type="Gene3D" id="3.10.180.10">
    <property type="entry name" value="2,3-Dihydroxybiphenyl 1,2-Dioxygenase, domain 1"/>
    <property type="match status" value="1"/>
</dbReference>
<dbReference type="eggNOG" id="COG0346">
    <property type="taxonomic scope" value="Bacteria"/>
</dbReference>
<dbReference type="GO" id="GO:0051213">
    <property type="term" value="F:dioxygenase activity"/>
    <property type="evidence" value="ECO:0007669"/>
    <property type="project" value="UniProtKB-KW"/>
</dbReference>
<dbReference type="InterPro" id="IPR037523">
    <property type="entry name" value="VOC_core"/>
</dbReference>
<sequence length="138" mass="15443">MTDFLSQQPPMARPVLNSMLLGSTDPDRLKTWYRDAFHARVDGYGNLDLGGFGLVIEYRDDVAARAPEPGRFIVNFAVDDIQAAAAHLRTLSVDWLVEPEDRGVGHFATLRDPDGNYVQLIQMKPEYYANQQTTADVS</sequence>
<evidence type="ECO:0000259" key="1">
    <source>
        <dbReference type="PROSITE" id="PS51819"/>
    </source>
</evidence>
<dbReference type="Proteomes" id="UP000007967">
    <property type="component" value="Chromosome"/>
</dbReference>
<keyword evidence="2" id="KW-0223">Dioxygenase</keyword>
<feature type="domain" description="VOC" evidence="1">
    <location>
        <begin position="15"/>
        <end position="123"/>
    </location>
</feature>
<keyword evidence="3" id="KW-1185">Reference proteome</keyword>
<dbReference type="InterPro" id="IPR029068">
    <property type="entry name" value="Glyas_Bleomycin-R_OHBP_Dase"/>
</dbReference>
<reference evidence="2 3" key="2">
    <citation type="journal article" date="2010" name="Stand. Genomic Sci.">
        <title>Complete genome sequence of Kribbella flavida type strain (IFO 14399).</title>
        <authorList>
            <person name="Pukall R."/>
            <person name="Lapidus A."/>
            <person name="Glavina Del Rio T."/>
            <person name="Copeland A."/>
            <person name="Tice H."/>
            <person name="Cheng J.-F."/>
            <person name="Lucas S."/>
            <person name="Chen F."/>
            <person name="Nolan M."/>
            <person name="LaButti K."/>
            <person name="Pati A."/>
            <person name="Ivanova N."/>
            <person name="Mavrommatis K."/>
            <person name="Mikhailova N."/>
            <person name="Pitluck S."/>
            <person name="Bruce D."/>
            <person name="Goodwin L."/>
            <person name="Land M."/>
            <person name="Hauser L."/>
            <person name="Chang Y.-J."/>
            <person name="Jeffries C.D."/>
            <person name="Chen A."/>
            <person name="Palaniappan K."/>
            <person name="Chain P."/>
            <person name="Rohde M."/>
            <person name="Goeker M."/>
            <person name="Bristow J."/>
            <person name="Eisen J.A."/>
            <person name="Markowitz V."/>
            <person name="Hugenholtz P."/>
            <person name="Kyrpides N.C."/>
            <person name="Klenk H.-P."/>
            <person name="Brettin T."/>
        </authorList>
    </citation>
    <scope>NUCLEOTIDE SEQUENCE [LARGE SCALE GENOMIC DNA]</scope>
    <source>
        <strain evidence="3">DSM 17836 / JCM 10339 / NBRC 14399</strain>
    </source>
</reference>
<dbReference type="SUPFAM" id="SSF54593">
    <property type="entry name" value="Glyoxalase/Bleomycin resistance protein/Dihydroxybiphenyl dioxygenase"/>
    <property type="match status" value="1"/>
</dbReference>
<dbReference type="InterPro" id="IPR004360">
    <property type="entry name" value="Glyas_Fos-R_dOase_dom"/>
</dbReference>
<dbReference type="AlphaFoldDB" id="D2Q3R1"/>
<dbReference type="KEGG" id="kfl:Kfla_6945"/>
<protein>
    <submittedName>
        <fullName evidence="2">Glyoxalase/bleomycin resistance protein/dioxygenase</fullName>
    </submittedName>
</protein>
<evidence type="ECO:0000313" key="2">
    <source>
        <dbReference type="EMBL" id="ADB35933.1"/>
    </source>
</evidence>
<gene>
    <name evidence="2" type="ordered locus">Kfla_6945</name>
</gene>
<proteinExistence type="predicted"/>
<organism evidence="2 3">
    <name type="scientific">Kribbella flavida (strain DSM 17836 / JCM 10339 / NBRC 14399)</name>
    <dbReference type="NCBI Taxonomy" id="479435"/>
    <lineage>
        <taxon>Bacteria</taxon>
        <taxon>Bacillati</taxon>
        <taxon>Actinomycetota</taxon>
        <taxon>Actinomycetes</taxon>
        <taxon>Propionibacteriales</taxon>
        <taxon>Kribbellaceae</taxon>
        <taxon>Kribbella</taxon>
    </lineage>
</organism>
<evidence type="ECO:0000313" key="3">
    <source>
        <dbReference type="Proteomes" id="UP000007967"/>
    </source>
</evidence>
<name>D2Q3R1_KRIFD</name>
<dbReference type="Pfam" id="PF00903">
    <property type="entry name" value="Glyoxalase"/>
    <property type="match status" value="1"/>
</dbReference>
<reference evidence="3" key="1">
    <citation type="submission" date="2009-09" db="EMBL/GenBank/DDBJ databases">
        <title>The complete genome of Kribbella flavida DSM 17836.</title>
        <authorList>
            <consortium name="US DOE Joint Genome Institute (JGI-PGF)"/>
            <person name="Lucas S."/>
            <person name="Copeland A."/>
            <person name="Lapidus A."/>
            <person name="Glavina del Rio T."/>
            <person name="Dalin E."/>
            <person name="Tice H."/>
            <person name="Bruce D."/>
            <person name="Goodwin L."/>
            <person name="Pitluck S."/>
            <person name="Kyrpides N."/>
            <person name="Mavromatis K."/>
            <person name="Ivanova N."/>
            <person name="Saunders E."/>
            <person name="Brettin T."/>
            <person name="Detter J.C."/>
            <person name="Han C."/>
            <person name="Larimer F."/>
            <person name="Land M."/>
            <person name="Hauser L."/>
            <person name="Markowitz V."/>
            <person name="Cheng J.-F."/>
            <person name="Hugenholtz P."/>
            <person name="Woyke T."/>
            <person name="Wu D."/>
            <person name="Pukall R."/>
            <person name="Klenk H.-P."/>
            <person name="Eisen J.A."/>
        </authorList>
    </citation>
    <scope>NUCLEOTIDE SEQUENCE [LARGE SCALE GENOMIC DNA]</scope>
    <source>
        <strain evidence="3">DSM 17836 / JCM 10339 / NBRC 14399</strain>
    </source>
</reference>
<dbReference type="HOGENOM" id="CLU_1946547_0_0_11"/>
<keyword evidence="2" id="KW-0560">Oxidoreductase</keyword>
<dbReference type="EMBL" id="CP001736">
    <property type="protein sequence ID" value="ADB35933.1"/>
    <property type="molecule type" value="Genomic_DNA"/>
</dbReference>
<dbReference type="STRING" id="479435.Kfla_6945"/>